<reference evidence="3" key="2">
    <citation type="submission" date="2020-05" db="UniProtKB">
        <authorList>
            <consortium name="EnsemblMetazoa"/>
        </authorList>
    </citation>
    <scope>IDENTIFICATION</scope>
</reference>
<evidence type="ECO:0000313" key="2">
    <source>
        <dbReference type="EMBL" id="KFB49002.1"/>
    </source>
</evidence>
<feature type="compositionally biased region" description="Low complexity" evidence="1">
    <location>
        <begin position="50"/>
        <end position="63"/>
    </location>
</feature>
<accession>A0A084WFK8</accession>
<evidence type="ECO:0000313" key="4">
    <source>
        <dbReference type="Proteomes" id="UP000030765"/>
    </source>
</evidence>
<name>A0A084WFK8_ANOSI</name>
<proteinExistence type="predicted"/>
<dbReference type="EnsemblMetazoa" id="ASIC017010-RA">
    <property type="protein sequence ID" value="ASIC017010-PA"/>
    <property type="gene ID" value="ASIC017010"/>
</dbReference>
<reference evidence="2 4" key="1">
    <citation type="journal article" date="2014" name="BMC Genomics">
        <title>Genome sequence of Anopheles sinensis provides insight into genetics basis of mosquito competence for malaria parasites.</title>
        <authorList>
            <person name="Zhou D."/>
            <person name="Zhang D."/>
            <person name="Ding G."/>
            <person name="Shi L."/>
            <person name="Hou Q."/>
            <person name="Ye Y."/>
            <person name="Xu Y."/>
            <person name="Zhou H."/>
            <person name="Xiong C."/>
            <person name="Li S."/>
            <person name="Yu J."/>
            <person name="Hong S."/>
            <person name="Yu X."/>
            <person name="Zou P."/>
            <person name="Chen C."/>
            <person name="Chang X."/>
            <person name="Wang W."/>
            <person name="Lv Y."/>
            <person name="Sun Y."/>
            <person name="Ma L."/>
            <person name="Shen B."/>
            <person name="Zhu C."/>
        </authorList>
    </citation>
    <scope>NUCLEOTIDE SEQUENCE [LARGE SCALE GENOMIC DNA]</scope>
</reference>
<dbReference type="EMBL" id="KE525342">
    <property type="protein sequence ID" value="KFB49002.1"/>
    <property type="molecule type" value="Genomic_DNA"/>
</dbReference>
<organism evidence="2">
    <name type="scientific">Anopheles sinensis</name>
    <name type="common">Mosquito</name>
    <dbReference type="NCBI Taxonomy" id="74873"/>
    <lineage>
        <taxon>Eukaryota</taxon>
        <taxon>Metazoa</taxon>
        <taxon>Ecdysozoa</taxon>
        <taxon>Arthropoda</taxon>
        <taxon>Hexapoda</taxon>
        <taxon>Insecta</taxon>
        <taxon>Pterygota</taxon>
        <taxon>Neoptera</taxon>
        <taxon>Endopterygota</taxon>
        <taxon>Diptera</taxon>
        <taxon>Nematocera</taxon>
        <taxon>Culicoidea</taxon>
        <taxon>Culicidae</taxon>
        <taxon>Anophelinae</taxon>
        <taxon>Anopheles</taxon>
    </lineage>
</organism>
<dbReference type="AlphaFoldDB" id="A0A084WFK8"/>
<evidence type="ECO:0000313" key="3">
    <source>
        <dbReference type="EnsemblMetazoa" id="ASIC017010-PA"/>
    </source>
</evidence>
<gene>
    <name evidence="2" type="ORF">ZHAS_00017010</name>
</gene>
<sequence>MYSVSIRMYYHTTIEEPTDVHVPNIGSISQRRNVTLQGTTSTNTTKTLQRPPAVRPVPVSRSADGLVSPLRSRAPNLLTGCGHGEQEYVHGKKHTITFFYTAALRIGFGRHRRAAPGGVGGGSLLL</sequence>
<feature type="region of interest" description="Disordered" evidence="1">
    <location>
        <begin position="42"/>
        <end position="66"/>
    </location>
</feature>
<protein>
    <submittedName>
        <fullName evidence="2 3">MYND domain containing 12 protein</fullName>
    </submittedName>
</protein>
<dbReference type="Proteomes" id="UP000030765">
    <property type="component" value="Unassembled WGS sequence"/>
</dbReference>
<dbReference type="VEuPathDB" id="VectorBase:ASIC017010"/>
<dbReference type="EMBL" id="ATLV01023372">
    <property type="status" value="NOT_ANNOTATED_CDS"/>
    <property type="molecule type" value="Genomic_DNA"/>
</dbReference>
<evidence type="ECO:0000256" key="1">
    <source>
        <dbReference type="SAM" id="MobiDB-lite"/>
    </source>
</evidence>
<keyword evidence="4" id="KW-1185">Reference proteome</keyword>